<dbReference type="RefSeq" id="WP_126523421.1">
    <property type="nucleotide sequence ID" value="NZ_RXNU01000025.1"/>
</dbReference>
<comment type="caution">
    <text evidence="2">The sequence shown here is derived from an EMBL/GenBank/DDBJ whole genome shotgun (WGS) entry which is preliminary data.</text>
</comment>
<dbReference type="AlphaFoldDB" id="A0A3S0IJ78"/>
<dbReference type="EMBL" id="RXNU01000025">
    <property type="protein sequence ID" value="RTR36475.1"/>
    <property type="molecule type" value="Genomic_DNA"/>
</dbReference>
<evidence type="ECO:0000256" key="1">
    <source>
        <dbReference type="SAM" id="MobiDB-lite"/>
    </source>
</evidence>
<name>A0A3S0IJ78_9GAMM</name>
<proteinExistence type="predicted"/>
<feature type="compositionally biased region" description="Basic and acidic residues" evidence="1">
    <location>
        <begin position="117"/>
        <end position="138"/>
    </location>
</feature>
<evidence type="ECO:0000313" key="2">
    <source>
        <dbReference type="EMBL" id="RTR36475.1"/>
    </source>
</evidence>
<protein>
    <submittedName>
        <fullName evidence="2">Uncharacterized protein</fullName>
    </submittedName>
</protein>
<evidence type="ECO:0000313" key="3">
    <source>
        <dbReference type="Proteomes" id="UP000267448"/>
    </source>
</evidence>
<feature type="region of interest" description="Disordered" evidence="1">
    <location>
        <begin position="113"/>
        <end position="149"/>
    </location>
</feature>
<dbReference type="OrthoDB" id="9825817at2"/>
<organism evidence="2 3">
    <name type="scientific">Shewanella canadensis</name>
    <dbReference type="NCBI Taxonomy" id="271096"/>
    <lineage>
        <taxon>Bacteria</taxon>
        <taxon>Pseudomonadati</taxon>
        <taxon>Pseudomonadota</taxon>
        <taxon>Gammaproteobacteria</taxon>
        <taxon>Alteromonadales</taxon>
        <taxon>Shewanellaceae</taxon>
        <taxon>Shewanella</taxon>
    </lineage>
</organism>
<sequence>MNNLNNDSATNNVFSSINLFDDVAVTNEHKSPSDWTLEDCKSNLQVIFKESKIKDVIDVSVRLQGLTLLKLQNNKTVVQIKNGALSKAEVLERVSGADDMILEAKERLVASLKKAKTSRETTYKRNTGDRPAKPKIEEDGQEYPQPPYS</sequence>
<accession>A0A3S0IJ78</accession>
<keyword evidence="3" id="KW-1185">Reference proteome</keyword>
<dbReference type="Proteomes" id="UP000267448">
    <property type="component" value="Unassembled WGS sequence"/>
</dbReference>
<reference evidence="2 3" key="1">
    <citation type="submission" date="2018-12" db="EMBL/GenBank/DDBJ databases">
        <authorList>
            <person name="Yu L."/>
        </authorList>
    </citation>
    <scope>NUCLEOTIDE SEQUENCE [LARGE SCALE GENOMIC DNA]</scope>
    <source>
        <strain evidence="2 3">HAW-EB2</strain>
    </source>
</reference>
<gene>
    <name evidence="2" type="ORF">EKG38_24060</name>
</gene>